<keyword evidence="9" id="KW-1185">Reference proteome</keyword>
<dbReference type="Pfam" id="PF00106">
    <property type="entry name" value="adh_short"/>
    <property type="match status" value="1"/>
</dbReference>
<dbReference type="InterPro" id="IPR057326">
    <property type="entry name" value="KR_dom"/>
</dbReference>
<comment type="pathway">
    <text evidence="2">Lipid metabolism; fatty acid beta-oxidation.</text>
</comment>
<protein>
    <recommendedName>
        <fullName evidence="7">Ketoreductase domain-containing protein</fullName>
    </recommendedName>
</protein>
<dbReference type="Gene3D" id="3.40.50.720">
    <property type="entry name" value="NAD(P)-binding Rossmann-like Domain"/>
    <property type="match status" value="1"/>
</dbReference>
<dbReference type="Pfam" id="PF13452">
    <property type="entry name" value="FAS1_DH_region"/>
    <property type="match status" value="1"/>
</dbReference>
<dbReference type="PRINTS" id="PR00080">
    <property type="entry name" value="SDRFAMILY"/>
</dbReference>
<name>A0A328CA21_9DELT</name>
<evidence type="ECO:0000256" key="5">
    <source>
        <dbReference type="ARBA" id="ARBA00023140"/>
    </source>
</evidence>
<evidence type="ECO:0000259" key="7">
    <source>
        <dbReference type="SMART" id="SM00822"/>
    </source>
</evidence>
<comment type="caution">
    <text evidence="8">The sequence shown here is derived from an EMBL/GenBank/DDBJ whole genome shotgun (WGS) entry which is preliminary data.</text>
</comment>
<reference evidence="8 9" key="1">
    <citation type="submission" date="2018-05" db="EMBL/GenBank/DDBJ databases">
        <title>Lujinxingia marina gen. nov. sp. nov., a new facultative anaerobic member of the class Deltaproteobacteria, and proposal of Lujinxingaceae fam. nov.</title>
        <authorList>
            <person name="Li C.-M."/>
        </authorList>
    </citation>
    <scope>NUCLEOTIDE SEQUENCE [LARGE SCALE GENOMIC DNA]</scope>
    <source>
        <strain evidence="8 9">B210</strain>
    </source>
</reference>
<dbReference type="Proteomes" id="UP000249169">
    <property type="component" value="Unassembled WGS sequence"/>
</dbReference>
<evidence type="ECO:0000256" key="1">
    <source>
        <dbReference type="ARBA" id="ARBA00004275"/>
    </source>
</evidence>
<evidence type="ECO:0000313" key="9">
    <source>
        <dbReference type="Proteomes" id="UP000249169"/>
    </source>
</evidence>
<dbReference type="AlphaFoldDB" id="A0A328CA21"/>
<feature type="domain" description="Ketoreductase" evidence="7">
    <location>
        <begin position="7"/>
        <end position="198"/>
    </location>
</feature>
<dbReference type="PRINTS" id="PR00081">
    <property type="entry name" value="GDHRDH"/>
</dbReference>
<dbReference type="RefSeq" id="WP_111729092.1">
    <property type="nucleotide sequence ID" value="NZ_QHKO01000002.1"/>
</dbReference>
<evidence type="ECO:0000256" key="3">
    <source>
        <dbReference type="ARBA" id="ARBA00006484"/>
    </source>
</evidence>
<dbReference type="SUPFAM" id="SSF51735">
    <property type="entry name" value="NAD(P)-binding Rossmann-fold domains"/>
    <property type="match status" value="1"/>
</dbReference>
<gene>
    <name evidence="8" type="ORF">DL240_06690</name>
</gene>
<dbReference type="SMART" id="SM00822">
    <property type="entry name" value="PKS_KR"/>
    <property type="match status" value="1"/>
</dbReference>
<dbReference type="PROSITE" id="PS00061">
    <property type="entry name" value="ADH_SHORT"/>
    <property type="match status" value="1"/>
</dbReference>
<keyword evidence="5" id="KW-0576">Peroxisome</keyword>
<dbReference type="Pfam" id="PF01575">
    <property type="entry name" value="MaoC_dehydratas"/>
    <property type="match status" value="1"/>
</dbReference>
<dbReference type="InterPro" id="IPR036291">
    <property type="entry name" value="NAD(P)-bd_dom_sf"/>
</dbReference>
<dbReference type="SUPFAM" id="SSF54637">
    <property type="entry name" value="Thioesterase/thiol ester dehydrase-isomerase"/>
    <property type="match status" value="2"/>
</dbReference>
<dbReference type="PANTHER" id="PTHR45024">
    <property type="entry name" value="DEHYDROGENASES, SHORT CHAIN"/>
    <property type="match status" value="1"/>
</dbReference>
<comment type="subcellular location">
    <subcellularLocation>
        <location evidence="1">Peroxisome</location>
    </subcellularLocation>
</comment>
<comment type="similarity">
    <text evidence="3">Belongs to the short-chain dehydrogenases/reductases (SDR) family.</text>
</comment>
<dbReference type="FunFam" id="3.40.50.720:FF:000084">
    <property type="entry name" value="Short-chain dehydrogenase reductase"/>
    <property type="match status" value="1"/>
</dbReference>
<dbReference type="InterPro" id="IPR039569">
    <property type="entry name" value="FAS1-like_DH_region"/>
</dbReference>
<dbReference type="PANTHER" id="PTHR45024:SF2">
    <property type="entry name" value="SCP2 DOMAIN-CONTAINING PROTEIN"/>
    <property type="match status" value="1"/>
</dbReference>
<dbReference type="InterPro" id="IPR002539">
    <property type="entry name" value="MaoC-like_dom"/>
</dbReference>
<accession>A0A328CA21</accession>
<evidence type="ECO:0000256" key="2">
    <source>
        <dbReference type="ARBA" id="ARBA00005005"/>
    </source>
</evidence>
<organism evidence="8 9">
    <name type="scientific">Lujinxingia litoralis</name>
    <dbReference type="NCBI Taxonomy" id="2211119"/>
    <lineage>
        <taxon>Bacteria</taxon>
        <taxon>Deltaproteobacteria</taxon>
        <taxon>Bradymonadales</taxon>
        <taxon>Lujinxingiaceae</taxon>
        <taxon>Lujinxingia</taxon>
    </lineage>
</organism>
<dbReference type="GO" id="GO:0006635">
    <property type="term" value="P:fatty acid beta-oxidation"/>
    <property type="evidence" value="ECO:0007669"/>
    <property type="project" value="UniProtKB-UniPathway"/>
</dbReference>
<dbReference type="GO" id="GO:0016491">
    <property type="term" value="F:oxidoreductase activity"/>
    <property type="evidence" value="ECO:0007669"/>
    <property type="project" value="UniProtKB-KW"/>
</dbReference>
<dbReference type="InterPro" id="IPR029069">
    <property type="entry name" value="HotDog_dom_sf"/>
</dbReference>
<proteinExistence type="inferred from homology"/>
<keyword evidence="4" id="KW-0560">Oxidoreductase</keyword>
<evidence type="ECO:0000313" key="8">
    <source>
        <dbReference type="EMBL" id="RAL23834.1"/>
    </source>
</evidence>
<feature type="region of interest" description="Disordered" evidence="6">
    <location>
        <begin position="445"/>
        <end position="471"/>
    </location>
</feature>
<dbReference type="GO" id="GO:0004300">
    <property type="term" value="F:enoyl-CoA hydratase activity"/>
    <property type="evidence" value="ECO:0007669"/>
    <property type="project" value="UniProtKB-ARBA"/>
</dbReference>
<dbReference type="OrthoDB" id="9804774at2"/>
<sequence>MGAFDGKVALVTGAGQGLGRAYALALASAGAKVVVNDPGCEPRDDALVSLAEEVVAEIRALGGEAVADRGSVAWRADAQAMVARAVECFGRLDVLINNAGVLRDKTLVRMKEQMWDQVLDVHLKGTFLVTRFAFEQMLRSGRGGRIINTSSYAGLKGNFGQSNYAAAKAGIAGLTRTVALEGARYNITCNAIAPLAKTRMSQALAEVPESFRAEDVAPLVLWLASEESAGVTGRVFGAHGRHYFEYVVETTPGVAREEPWTLEEVGAHFEAITARPRSVIGRGGCEDVAREEAREGIVGQASPHAQGPREAAVGKTFEMPARRLTAPEMIAYAEAVHERQPRYLSEEVEGGLVAAPLFAVQPLFSGLEAVLADEELAVDLLRLVHGEQEMIFYDVLRPGDLVVPRAEIASVEEKSSGWLVQVRQHLMREGEAVVEAVSTLFVRKRSPGAPAPQSEAKRAAPKNSPAEPAPDVPEVIFSQEEVVAEDQPRRYAAASGDHNAIHLDASVAKAAGLPDVILHGLCTMAFAARAAVDGVAQGRVERLRRIKVRFARPVFRGERLSTQIREREPGRFLLETLNEKGQPVLSHGEVEIG</sequence>
<evidence type="ECO:0000256" key="6">
    <source>
        <dbReference type="SAM" id="MobiDB-lite"/>
    </source>
</evidence>
<evidence type="ECO:0000256" key="4">
    <source>
        <dbReference type="ARBA" id="ARBA00023002"/>
    </source>
</evidence>
<dbReference type="EMBL" id="QHKO01000002">
    <property type="protein sequence ID" value="RAL23834.1"/>
    <property type="molecule type" value="Genomic_DNA"/>
</dbReference>
<dbReference type="InterPro" id="IPR051687">
    <property type="entry name" value="Peroxisomal_Beta-Oxidation"/>
</dbReference>
<dbReference type="InterPro" id="IPR020904">
    <property type="entry name" value="Sc_DH/Rdtase_CS"/>
</dbReference>
<dbReference type="UniPathway" id="UPA00659"/>
<dbReference type="Gene3D" id="3.10.129.10">
    <property type="entry name" value="Hotdog Thioesterase"/>
    <property type="match status" value="1"/>
</dbReference>
<dbReference type="InterPro" id="IPR002347">
    <property type="entry name" value="SDR_fam"/>
</dbReference>